<keyword evidence="3" id="KW-1185">Reference proteome</keyword>
<evidence type="ECO:0000313" key="3">
    <source>
        <dbReference type="Proteomes" id="UP001187531"/>
    </source>
</evidence>
<organism evidence="2 3">
    <name type="scientific">Artemia franciscana</name>
    <name type="common">Brine shrimp</name>
    <name type="synonym">Artemia sanfranciscana</name>
    <dbReference type="NCBI Taxonomy" id="6661"/>
    <lineage>
        <taxon>Eukaryota</taxon>
        <taxon>Metazoa</taxon>
        <taxon>Ecdysozoa</taxon>
        <taxon>Arthropoda</taxon>
        <taxon>Crustacea</taxon>
        <taxon>Branchiopoda</taxon>
        <taxon>Anostraca</taxon>
        <taxon>Artemiidae</taxon>
        <taxon>Artemia</taxon>
    </lineage>
</organism>
<comment type="caution">
    <text evidence="2">The sequence shown here is derived from an EMBL/GenBank/DDBJ whole genome shotgun (WGS) entry which is preliminary data.</text>
</comment>
<feature type="compositionally biased region" description="Low complexity" evidence="1">
    <location>
        <begin position="89"/>
        <end position="98"/>
    </location>
</feature>
<dbReference type="AlphaFoldDB" id="A0AA88KUY2"/>
<sequence length="143" mass="16063">MKLRYRRKKKSIDVSSTSKNCTCEVYCYEPCKSRPRMDRIHSISAFDATTPASRLCSKYQRPLCQYMNLSPKKINLLPGSPMPGKRKSSLASSCQSQSFPILGNASSSDTDNEPITHKKGYTRLFENRSVANICTCDGHTSKL</sequence>
<name>A0AA88KUY2_ARTSF</name>
<dbReference type="EMBL" id="JAVRJZ010000019">
    <property type="protein sequence ID" value="KAK2707998.1"/>
    <property type="molecule type" value="Genomic_DNA"/>
</dbReference>
<gene>
    <name evidence="2" type="ORF">QYM36_015625</name>
</gene>
<protein>
    <submittedName>
        <fullName evidence="2">Uncharacterized protein</fullName>
    </submittedName>
</protein>
<feature type="region of interest" description="Disordered" evidence="1">
    <location>
        <begin position="78"/>
        <end position="115"/>
    </location>
</feature>
<dbReference type="Proteomes" id="UP001187531">
    <property type="component" value="Unassembled WGS sequence"/>
</dbReference>
<accession>A0AA88KUY2</accession>
<evidence type="ECO:0000313" key="2">
    <source>
        <dbReference type="EMBL" id="KAK2707998.1"/>
    </source>
</evidence>
<reference evidence="2" key="1">
    <citation type="submission" date="2023-07" db="EMBL/GenBank/DDBJ databases">
        <title>Chromosome-level genome assembly of Artemia franciscana.</title>
        <authorList>
            <person name="Jo E."/>
        </authorList>
    </citation>
    <scope>NUCLEOTIDE SEQUENCE</scope>
    <source>
        <tissue evidence="2">Whole body</tissue>
    </source>
</reference>
<proteinExistence type="predicted"/>
<evidence type="ECO:0000256" key="1">
    <source>
        <dbReference type="SAM" id="MobiDB-lite"/>
    </source>
</evidence>